<dbReference type="GO" id="GO:0003677">
    <property type="term" value="F:DNA binding"/>
    <property type="evidence" value="ECO:0007669"/>
    <property type="project" value="InterPro"/>
</dbReference>
<feature type="region of interest" description="Disordered" evidence="1">
    <location>
        <begin position="240"/>
        <end position="262"/>
    </location>
</feature>
<evidence type="ECO:0000313" key="4">
    <source>
        <dbReference type="Proteomes" id="UP000287866"/>
    </source>
</evidence>
<protein>
    <submittedName>
        <fullName evidence="3">Helix-turn-helix transcriptional regulator</fullName>
    </submittedName>
</protein>
<reference evidence="3" key="1">
    <citation type="submission" date="2020-03" db="EMBL/GenBank/DDBJ databases">
        <title>Phycicoccus flavus sp. nov., a novel endophytic actinobacterium isolated from branch of Kandelia candel.</title>
        <authorList>
            <person name="Tuo L."/>
        </authorList>
    </citation>
    <scope>NUCLEOTIDE SEQUENCE</scope>
    <source>
        <strain evidence="3">CMS6Z-2</strain>
    </source>
</reference>
<keyword evidence="4" id="KW-1185">Reference proteome</keyword>
<evidence type="ECO:0000313" key="3">
    <source>
        <dbReference type="EMBL" id="NHA66651.1"/>
    </source>
</evidence>
<dbReference type="PROSITE" id="PS50043">
    <property type="entry name" value="HTH_LUXR_2"/>
    <property type="match status" value="1"/>
</dbReference>
<sequence>MAATSPTSAQQLLDASMDVQLARRAWLARGDARRQQVRGTPAELDAYVHAACVASAECLSATQLSAIGAHAWERRRALTRLGARNGTRMSTVMDVTRAPVVAASLGADEDDLSVRVGHVPMQLKLLDRTTVVVHGSSGPDEDPAVALVDDPRTAAAALVYFRALWRVAAPVRAVQSVADREERVLRLLGTGLTDDEIARVLGVSVRTVRADVRRVQDRLGVRGRYQLGYRLGLRASQETETVAPLRDRGPAGDTPSAGARTL</sequence>
<dbReference type="InterPro" id="IPR000792">
    <property type="entry name" value="Tscrpt_reg_LuxR_C"/>
</dbReference>
<dbReference type="AlphaFoldDB" id="A0A8T6R377"/>
<accession>A0A8T6R377</accession>
<dbReference type="Gene3D" id="1.10.10.10">
    <property type="entry name" value="Winged helix-like DNA-binding domain superfamily/Winged helix DNA-binding domain"/>
    <property type="match status" value="1"/>
</dbReference>
<proteinExistence type="predicted"/>
<dbReference type="PRINTS" id="PR00038">
    <property type="entry name" value="HTHLUXR"/>
</dbReference>
<dbReference type="Pfam" id="PF00196">
    <property type="entry name" value="GerE"/>
    <property type="match status" value="1"/>
</dbReference>
<evidence type="ECO:0000256" key="1">
    <source>
        <dbReference type="SAM" id="MobiDB-lite"/>
    </source>
</evidence>
<organism evidence="3 4">
    <name type="scientific">Phycicoccus flavus</name>
    <dbReference type="NCBI Taxonomy" id="2502783"/>
    <lineage>
        <taxon>Bacteria</taxon>
        <taxon>Bacillati</taxon>
        <taxon>Actinomycetota</taxon>
        <taxon>Actinomycetes</taxon>
        <taxon>Micrococcales</taxon>
        <taxon>Intrasporangiaceae</taxon>
        <taxon>Phycicoccus</taxon>
    </lineage>
</organism>
<dbReference type="SMART" id="SM00421">
    <property type="entry name" value="HTH_LUXR"/>
    <property type="match status" value="1"/>
</dbReference>
<dbReference type="InterPro" id="IPR036388">
    <property type="entry name" value="WH-like_DNA-bd_sf"/>
</dbReference>
<gene>
    <name evidence="3" type="ORF">EPD83_001120</name>
</gene>
<dbReference type="EMBL" id="SAYU02000001">
    <property type="protein sequence ID" value="NHA66651.1"/>
    <property type="molecule type" value="Genomic_DNA"/>
</dbReference>
<dbReference type="InterPro" id="IPR016032">
    <property type="entry name" value="Sig_transdc_resp-reg_C-effctor"/>
</dbReference>
<name>A0A8T6R377_9MICO</name>
<comment type="caution">
    <text evidence="3">The sequence shown here is derived from an EMBL/GenBank/DDBJ whole genome shotgun (WGS) entry which is preliminary data.</text>
</comment>
<dbReference type="GO" id="GO:0006355">
    <property type="term" value="P:regulation of DNA-templated transcription"/>
    <property type="evidence" value="ECO:0007669"/>
    <property type="project" value="InterPro"/>
</dbReference>
<dbReference type="CDD" id="cd06170">
    <property type="entry name" value="LuxR_C_like"/>
    <property type="match status" value="1"/>
</dbReference>
<dbReference type="SUPFAM" id="SSF46894">
    <property type="entry name" value="C-terminal effector domain of the bipartite response regulators"/>
    <property type="match status" value="1"/>
</dbReference>
<dbReference type="Proteomes" id="UP000287866">
    <property type="component" value="Unassembled WGS sequence"/>
</dbReference>
<dbReference type="RefSeq" id="WP_165566118.1">
    <property type="nucleotide sequence ID" value="NZ_SAYU02000001.1"/>
</dbReference>
<evidence type="ECO:0000259" key="2">
    <source>
        <dbReference type="PROSITE" id="PS50043"/>
    </source>
</evidence>
<feature type="domain" description="HTH luxR-type" evidence="2">
    <location>
        <begin position="170"/>
        <end position="235"/>
    </location>
</feature>